<evidence type="ECO:0000313" key="8">
    <source>
        <dbReference type="EMBL" id="KAK3247976.1"/>
    </source>
</evidence>
<dbReference type="Gene3D" id="1.10.287.70">
    <property type="match status" value="1"/>
</dbReference>
<dbReference type="GO" id="GO:0086010">
    <property type="term" value="P:membrane depolarization during action potential"/>
    <property type="evidence" value="ECO:0007669"/>
    <property type="project" value="TreeGrafter"/>
</dbReference>
<dbReference type="Gene3D" id="1.20.120.350">
    <property type="entry name" value="Voltage-gated potassium channels. Chain C"/>
    <property type="match status" value="1"/>
</dbReference>
<gene>
    <name evidence="8" type="ORF">CYMTET_42543</name>
</gene>
<accession>A0AAE0C402</accession>
<dbReference type="GO" id="GO:0070509">
    <property type="term" value="P:calcium ion import"/>
    <property type="evidence" value="ECO:0007669"/>
    <property type="project" value="TreeGrafter"/>
</dbReference>
<feature type="domain" description="Ion transport" evidence="7">
    <location>
        <begin position="118"/>
        <end position="331"/>
    </location>
</feature>
<dbReference type="GO" id="GO:0005248">
    <property type="term" value="F:voltage-gated sodium channel activity"/>
    <property type="evidence" value="ECO:0007669"/>
    <property type="project" value="TreeGrafter"/>
</dbReference>
<name>A0AAE0C402_9CHLO</name>
<evidence type="ECO:0000256" key="1">
    <source>
        <dbReference type="ARBA" id="ARBA00004141"/>
    </source>
</evidence>
<sequence length="467" mass="52412">MAAIVLAAVKRREDRKQERIDRQNAQLAGVSMHQGGPNAPRSTPVRPGSSRVSTIDAINELDNPYASRDSIQVEKDEKKPVKKEKKIKLPPIIEERKENARGLLAYQHVVYTWYNSSTIQIVVALLILVNFVVNAAEAQVPDEGDHPIFKGFEIFFTVIFTLELVLNLFAHWCGLFWASGWNWFDFIVVAISLLSLVFAGLPGVSTLRLMRAFRVFRLFKRLESLRKIIKALESAIPGCSNAFSIVILVNAIYSILGVEFFREHSPEYFRTFMASMLTMFQVMTGDSWAMAIARPIIDDWPHAAIFFVTYVLIANIMLVNVVIAVLLDKMVQPDSDSDSDEEDALDDDDEEDTDVSVDLQTEDDSYVTVETNSAMAVGAAAKWKAFSKKHAKDAVNFESLCMVVLRKTEALQLDMQNFRNDLANAKADLGRSELFQHLQANLASTTDEMTSLVKDYCAEMPLLPQAS</sequence>
<dbReference type="AlphaFoldDB" id="A0AAE0C402"/>
<feature type="transmembrane region" description="Helical" evidence="6">
    <location>
        <begin position="268"/>
        <end position="291"/>
    </location>
</feature>
<evidence type="ECO:0000256" key="6">
    <source>
        <dbReference type="SAM" id="Phobius"/>
    </source>
</evidence>
<evidence type="ECO:0000256" key="5">
    <source>
        <dbReference type="SAM" id="MobiDB-lite"/>
    </source>
</evidence>
<feature type="compositionally biased region" description="Basic and acidic residues" evidence="5">
    <location>
        <begin position="11"/>
        <end position="22"/>
    </location>
</feature>
<feature type="transmembrane region" description="Helical" evidence="6">
    <location>
        <begin position="183"/>
        <end position="210"/>
    </location>
</feature>
<feature type="region of interest" description="Disordered" evidence="5">
    <location>
        <begin position="11"/>
        <end position="51"/>
    </location>
</feature>
<keyword evidence="2 6" id="KW-0812">Transmembrane</keyword>
<dbReference type="GO" id="GO:0001518">
    <property type="term" value="C:voltage-gated sodium channel complex"/>
    <property type="evidence" value="ECO:0007669"/>
    <property type="project" value="TreeGrafter"/>
</dbReference>
<dbReference type="SUPFAM" id="SSF81324">
    <property type="entry name" value="Voltage-gated potassium channels"/>
    <property type="match status" value="1"/>
</dbReference>
<evidence type="ECO:0000259" key="7">
    <source>
        <dbReference type="Pfam" id="PF00520"/>
    </source>
</evidence>
<evidence type="ECO:0000313" key="9">
    <source>
        <dbReference type="Proteomes" id="UP001190700"/>
    </source>
</evidence>
<feature type="region of interest" description="Disordered" evidence="5">
    <location>
        <begin position="334"/>
        <end position="357"/>
    </location>
</feature>
<comment type="caution">
    <text evidence="8">The sequence shown here is derived from an EMBL/GenBank/DDBJ whole genome shotgun (WGS) entry which is preliminary data.</text>
</comment>
<feature type="transmembrane region" description="Helical" evidence="6">
    <location>
        <begin position="154"/>
        <end position="177"/>
    </location>
</feature>
<dbReference type="Proteomes" id="UP001190700">
    <property type="component" value="Unassembled WGS sequence"/>
</dbReference>
<evidence type="ECO:0000256" key="4">
    <source>
        <dbReference type="ARBA" id="ARBA00023136"/>
    </source>
</evidence>
<keyword evidence="3 6" id="KW-1133">Transmembrane helix</keyword>
<proteinExistence type="predicted"/>
<feature type="transmembrane region" description="Helical" evidence="6">
    <location>
        <begin position="231"/>
        <end position="256"/>
    </location>
</feature>
<dbReference type="InterPro" id="IPR005821">
    <property type="entry name" value="Ion_trans_dom"/>
</dbReference>
<dbReference type="Pfam" id="PF00520">
    <property type="entry name" value="Ion_trans"/>
    <property type="match status" value="1"/>
</dbReference>
<feature type="compositionally biased region" description="Acidic residues" evidence="5">
    <location>
        <begin position="335"/>
        <end position="357"/>
    </location>
</feature>
<organism evidence="8 9">
    <name type="scientific">Cymbomonas tetramitiformis</name>
    <dbReference type="NCBI Taxonomy" id="36881"/>
    <lineage>
        <taxon>Eukaryota</taxon>
        <taxon>Viridiplantae</taxon>
        <taxon>Chlorophyta</taxon>
        <taxon>Pyramimonadophyceae</taxon>
        <taxon>Pyramimonadales</taxon>
        <taxon>Pyramimonadaceae</taxon>
        <taxon>Cymbomonas</taxon>
    </lineage>
</organism>
<dbReference type="InterPro" id="IPR027359">
    <property type="entry name" value="Volt_channel_dom_sf"/>
</dbReference>
<reference evidence="8 9" key="1">
    <citation type="journal article" date="2015" name="Genome Biol. Evol.">
        <title>Comparative Genomics of a Bacterivorous Green Alga Reveals Evolutionary Causalities and Consequences of Phago-Mixotrophic Mode of Nutrition.</title>
        <authorList>
            <person name="Burns J.A."/>
            <person name="Paasch A."/>
            <person name="Narechania A."/>
            <person name="Kim E."/>
        </authorList>
    </citation>
    <scope>NUCLEOTIDE SEQUENCE [LARGE SCALE GENOMIC DNA]</scope>
    <source>
        <strain evidence="8 9">PLY_AMNH</strain>
    </source>
</reference>
<evidence type="ECO:0000256" key="2">
    <source>
        <dbReference type="ARBA" id="ARBA00022692"/>
    </source>
</evidence>
<dbReference type="GO" id="GO:0008332">
    <property type="term" value="F:low voltage-gated calcium channel activity"/>
    <property type="evidence" value="ECO:0007669"/>
    <property type="project" value="TreeGrafter"/>
</dbReference>
<keyword evidence="9" id="KW-1185">Reference proteome</keyword>
<dbReference type="InterPro" id="IPR043203">
    <property type="entry name" value="VGCC_Ca_Na"/>
</dbReference>
<dbReference type="PANTHER" id="PTHR10037">
    <property type="entry name" value="VOLTAGE-GATED CATION CHANNEL CALCIUM AND SODIUM"/>
    <property type="match status" value="1"/>
</dbReference>
<comment type="subcellular location">
    <subcellularLocation>
        <location evidence="1">Membrane</location>
        <topology evidence="1">Multi-pass membrane protein</topology>
    </subcellularLocation>
</comment>
<feature type="transmembrane region" description="Helical" evidence="6">
    <location>
        <begin position="303"/>
        <end position="327"/>
    </location>
</feature>
<dbReference type="EMBL" id="LGRX02028520">
    <property type="protein sequence ID" value="KAK3247976.1"/>
    <property type="molecule type" value="Genomic_DNA"/>
</dbReference>
<dbReference type="PANTHER" id="PTHR10037:SF230">
    <property type="entry name" value="CA[2+]-CHANNEL PROTEIN ALPHA[[1]] SUBUNIT T, ISOFORM F"/>
    <property type="match status" value="1"/>
</dbReference>
<keyword evidence="4 6" id="KW-0472">Membrane</keyword>
<protein>
    <recommendedName>
        <fullName evidence="7">Ion transport domain-containing protein</fullName>
    </recommendedName>
</protein>
<evidence type="ECO:0000256" key="3">
    <source>
        <dbReference type="ARBA" id="ARBA00022989"/>
    </source>
</evidence>
<feature type="transmembrane region" description="Helical" evidence="6">
    <location>
        <begin position="113"/>
        <end position="133"/>
    </location>
</feature>